<dbReference type="Gene3D" id="3.40.1690.10">
    <property type="entry name" value="secretion proteins EscU"/>
    <property type="match status" value="1"/>
</dbReference>
<evidence type="ECO:0000313" key="1">
    <source>
        <dbReference type="EMBL" id="KPL84122.1"/>
    </source>
</evidence>
<name>A0A0N8GQM6_9CHLR</name>
<dbReference type="Pfam" id="PF01312">
    <property type="entry name" value="Bac_export_2"/>
    <property type="match status" value="1"/>
</dbReference>
<sequence length="108" mass="11886">MTPYRIWAAERERGRTERPVAAALGYDPEQDVAPRVLAIGEGKVAEQILALAQEYEIPVVEDKALAAALATLDIGAMIPVELYAVVAEILVYVYRLRGHLPEALKSRD</sequence>
<dbReference type="RefSeq" id="WP_054520572.1">
    <property type="nucleotide sequence ID" value="NZ_LGKO01000002.1"/>
</dbReference>
<dbReference type="PRINTS" id="PR00950">
    <property type="entry name" value="TYPE3IMSPROT"/>
</dbReference>
<reference evidence="1 2" key="1">
    <citation type="submission" date="2015-07" db="EMBL/GenBank/DDBJ databases">
        <title>Whole genome sequence of Thermanaerothrix daxensis DSM 23592.</title>
        <authorList>
            <person name="Hemp J."/>
            <person name="Ward L.M."/>
            <person name="Pace L.A."/>
            <person name="Fischer W.W."/>
        </authorList>
    </citation>
    <scope>NUCLEOTIDE SEQUENCE [LARGE SCALE GENOMIC DNA]</scope>
    <source>
        <strain evidence="1 2">GNS-1</strain>
    </source>
</reference>
<evidence type="ECO:0008006" key="3">
    <source>
        <dbReference type="Google" id="ProtNLM"/>
    </source>
</evidence>
<proteinExistence type="predicted"/>
<dbReference type="PANTHER" id="PTHR30531">
    <property type="entry name" value="FLAGELLAR BIOSYNTHETIC PROTEIN FLHB"/>
    <property type="match status" value="1"/>
</dbReference>
<dbReference type="Proteomes" id="UP000050544">
    <property type="component" value="Unassembled WGS sequence"/>
</dbReference>
<dbReference type="GO" id="GO:0009306">
    <property type="term" value="P:protein secretion"/>
    <property type="evidence" value="ECO:0007669"/>
    <property type="project" value="InterPro"/>
</dbReference>
<accession>A0A0N8GQM6</accession>
<organism evidence="1 2">
    <name type="scientific">Thermanaerothrix daxensis</name>
    <dbReference type="NCBI Taxonomy" id="869279"/>
    <lineage>
        <taxon>Bacteria</taxon>
        <taxon>Bacillati</taxon>
        <taxon>Chloroflexota</taxon>
        <taxon>Anaerolineae</taxon>
        <taxon>Anaerolineales</taxon>
        <taxon>Anaerolineaceae</taxon>
        <taxon>Thermanaerothrix</taxon>
    </lineage>
</organism>
<dbReference type="SUPFAM" id="SSF160544">
    <property type="entry name" value="EscU C-terminal domain-like"/>
    <property type="match status" value="1"/>
</dbReference>
<dbReference type="EMBL" id="LGKO01000002">
    <property type="protein sequence ID" value="KPL84122.1"/>
    <property type="molecule type" value="Genomic_DNA"/>
</dbReference>
<comment type="caution">
    <text evidence="1">The sequence shown here is derived from an EMBL/GenBank/DDBJ whole genome shotgun (WGS) entry which is preliminary data.</text>
</comment>
<dbReference type="PANTHER" id="PTHR30531:SF12">
    <property type="entry name" value="FLAGELLAR BIOSYNTHETIC PROTEIN FLHB"/>
    <property type="match status" value="1"/>
</dbReference>
<gene>
    <name evidence="1" type="ORF">SE15_02805</name>
</gene>
<dbReference type="STRING" id="869279.SE15_02805"/>
<keyword evidence="2" id="KW-1185">Reference proteome</keyword>
<dbReference type="InterPro" id="IPR006135">
    <property type="entry name" value="T3SS_substrate_exporter"/>
</dbReference>
<dbReference type="InterPro" id="IPR029025">
    <property type="entry name" value="T3SS_substrate_exporter_C"/>
</dbReference>
<dbReference type="AlphaFoldDB" id="A0A0N8GQM6"/>
<dbReference type="OrthoDB" id="5244399at2"/>
<dbReference type="GO" id="GO:0005886">
    <property type="term" value="C:plasma membrane"/>
    <property type="evidence" value="ECO:0007669"/>
    <property type="project" value="TreeGrafter"/>
</dbReference>
<evidence type="ECO:0000313" key="2">
    <source>
        <dbReference type="Proteomes" id="UP000050544"/>
    </source>
</evidence>
<protein>
    <recommendedName>
        <fullName evidence="3">Flagellar biosynthesis protein FlhB</fullName>
    </recommendedName>
</protein>